<dbReference type="Pfam" id="PF08562">
    <property type="entry name" value="Crisp"/>
    <property type="match status" value="1"/>
</dbReference>
<dbReference type="Gene3D" id="1.10.10.740">
    <property type="entry name" value="Crisp domain"/>
    <property type="match status" value="1"/>
</dbReference>
<keyword evidence="2" id="KW-0719">Serine esterase</keyword>
<proteinExistence type="inferred from homology"/>
<dbReference type="Pfam" id="PF00135">
    <property type="entry name" value="COesterase"/>
    <property type="match status" value="1"/>
</dbReference>
<evidence type="ECO:0000256" key="3">
    <source>
        <dbReference type="ARBA" id="ARBA00022801"/>
    </source>
</evidence>
<dbReference type="InterPro" id="IPR019819">
    <property type="entry name" value="Carboxylesterase_B_CS"/>
</dbReference>
<dbReference type="InterPro" id="IPR002413">
    <property type="entry name" value="V5_allergen-like"/>
</dbReference>
<dbReference type="Proteomes" id="UP001233999">
    <property type="component" value="Unassembled WGS sequence"/>
</dbReference>
<dbReference type="InterPro" id="IPR014044">
    <property type="entry name" value="CAP_dom"/>
</dbReference>
<organism evidence="6 7">
    <name type="scientific">Diploptera punctata</name>
    <name type="common">Pacific beetle cockroach</name>
    <dbReference type="NCBI Taxonomy" id="6984"/>
    <lineage>
        <taxon>Eukaryota</taxon>
        <taxon>Metazoa</taxon>
        <taxon>Ecdysozoa</taxon>
        <taxon>Arthropoda</taxon>
        <taxon>Hexapoda</taxon>
        <taxon>Insecta</taxon>
        <taxon>Pterygota</taxon>
        <taxon>Neoptera</taxon>
        <taxon>Polyneoptera</taxon>
        <taxon>Dictyoptera</taxon>
        <taxon>Blattodea</taxon>
        <taxon>Blaberoidea</taxon>
        <taxon>Blaberidae</taxon>
        <taxon>Diplopterinae</taxon>
        <taxon>Diploptera</taxon>
    </lineage>
</organism>
<dbReference type="GO" id="GO:0005576">
    <property type="term" value="C:extracellular region"/>
    <property type="evidence" value="ECO:0007669"/>
    <property type="project" value="UniProtKB-SubCell"/>
</dbReference>
<evidence type="ECO:0000259" key="5">
    <source>
        <dbReference type="SMART" id="SM00198"/>
    </source>
</evidence>
<dbReference type="EMBL" id="JASPKZ010007534">
    <property type="protein sequence ID" value="KAJ9583746.1"/>
    <property type="molecule type" value="Genomic_DNA"/>
</dbReference>
<keyword evidence="3" id="KW-0378">Hydrolase</keyword>
<evidence type="ECO:0000313" key="6">
    <source>
        <dbReference type="EMBL" id="KAJ9583746.1"/>
    </source>
</evidence>
<dbReference type="PROSITE" id="PS01009">
    <property type="entry name" value="CRISP_1"/>
    <property type="match status" value="1"/>
</dbReference>
<keyword evidence="7" id="KW-1185">Reference proteome</keyword>
<protein>
    <recommendedName>
        <fullName evidence="5">SCP domain-containing protein</fullName>
    </recommendedName>
</protein>
<dbReference type="GO" id="GO:0052689">
    <property type="term" value="F:carboxylic ester hydrolase activity"/>
    <property type="evidence" value="ECO:0007669"/>
    <property type="project" value="UniProtKB-KW"/>
</dbReference>
<dbReference type="InterPro" id="IPR042076">
    <property type="entry name" value="Crisp-like_dom"/>
</dbReference>
<comment type="caution">
    <text evidence="6">The sequence shown here is derived from an EMBL/GenBank/DDBJ whole genome shotgun (WGS) entry which is preliminary data.</text>
</comment>
<feature type="domain" description="SCP" evidence="5">
    <location>
        <begin position="498"/>
        <end position="645"/>
    </location>
</feature>
<dbReference type="SUPFAM" id="SSF57546">
    <property type="entry name" value="Crisp domain-like"/>
    <property type="match status" value="1"/>
</dbReference>
<dbReference type="PRINTS" id="PR00838">
    <property type="entry name" value="V5ALLERGEN"/>
</dbReference>
<dbReference type="PANTHER" id="PTHR11559">
    <property type="entry name" value="CARBOXYLESTERASE"/>
    <property type="match status" value="1"/>
</dbReference>
<dbReference type="InterPro" id="IPR029058">
    <property type="entry name" value="AB_hydrolase_fold"/>
</dbReference>
<dbReference type="Pfam" id="PF00188">
    <property type="entry name" value="CAP"/>
    <property type="match status" value="1"/>
</dbReference>
<reference evidence="6" key="1">
    <citation type="journal article" date="2023" name="IScience">
        <title>Live-bearing cockroach genome reveals convergent evolutionary mechanisms linked to viviparity in insects and beyond.</title>
        <authorList>
            <person name="Fouks B."/>
            <person name="Harrison M.C."/>
            <person name="Mikhailova A.A."/>
            <person name="Marchal E."/>
            <person name="English S."/>
            <person name="Carruthers M."/>
            <person name="Jennings E.C."/>
            <person name="Chiamaka E.L."/>
            <person name="Frigard R.A."/>
            <person name="Pippel M."/>
            <person name="Attardo G.M."/>
            <person name="Benoit J.B."/>
            <person name="Bornberg-Bauer E."/>
            <person name="Tobe S.S."/>
        </authorList>
    </citation>
    <scope>NUCLEOTIDE SEQUENCE</scope>
    <source>
        <strain evidence="6">Stay&amp;Tobe</strain>
    </source>
</reference>
<dbReference type="SUPFAM" id="SSF55797">
    <property type="entry name" value="PR-1-like"/>
    <property type="match status" value="1"/>
</dbReference>
<dbReference type="AlphaFoldDB" id="A0AAD7ZNN5"/>
<gene>
    <name evidence="6" type="ORF">L9F63_021909</name>
</gene>
<dbReference type="InterPro" id="IPR050309">
    <property type="entry name" value="Type-B_Carboxylest/Lipase"/>
</dbReference>
<dbReference type="SMART" id="SM00198">
    <property type="entry name" value="SCP"/>
    <property type="match status" value="1"/>
</dbReference>
<evidence type="ECO:0000256" key="4">
    <source>
        <dbReference type="ARBA" id="ARBA00023180"/>
    </source>
</evidence>
<keyword evidence="4" id="KW-0325">Glycoprotein</keyword>
<dbReference type="InterPro" id="IPR001283">
    <property type="entry name" value="CRISP-related"/>
</dbReference>
<accession>A0AAD7ZNN5</accession>
<evidence type="ECO:0000313" key="7">
    <source>
        <dbReference type="Proteomes" id="UP001233999"/>
    </source>
</evidence>
<dbReference type="PROSITE" id="PS00941">
    <property type="entry name" value="CARBOXYLESTERASE_B_2"/>
    <property type="match status" value="1"/>
</dbReference>
<comment type="similarity">
    <text evidence="1">Belongs to the type-B carboxylesterase/lipase family.</text>
</comment>
<sequence length="720" mass="80379">APQPPTGWDGERDATQAGNMCMQKMLSIYFGKEDCLYLNVFTPQTDHLAIGHLLPVVMFIHGGAFIFGSGNPVSYGPHYFLDKEVVMVTINYRLGVLGFLSTGDDASPGNYALKDQVQALRWVQENIASFGGDPDQVTIMGESAGAWSVHYHVLSPLSTGLFHGGIGDSGSALVPTAFQSDPLSVAQKKAQAAGCTTESTDMLMDCLRQMDIDSLMKYEITEVKTEANPEPFLLDHPYYVITSGEFNKVPLMMGTNSQEGSLFIIFDIGTQIGLDNTNANFEQLESEFFLSKSFGSTDVPGALQKIADFYLGTNHTVTPDNVHLLIDAATDRYMEYNIEKSVRLHLESGHEDIHLYNFGYKGKYSLLSKARYSTGKQDLGVLHIDELEFLLSSGLRTDKWEQGHPDLEVLEAAVTLWTNFVKFGNPTPAGESAPQNVTWPTAGAQEGSLTNDEGAACGGPVFIRSLRVPRHQLLENWTQASIVWGQIPRRALEPAFKRVQRNIVLYHNFFRTKVTPPAADMLSMSWHKDAARMAQKWAEQCMLLTHDNVTGRWADSYGSCGQNIFVSTQQVPWYFAIKTWFLERHDFTYGSSYNNLYAVGHYTQMVWATTHKVGCGFHRCQHGGPKGKPYYNYVCNYCPIGNFLNRLGRPYKRGPPCSLCSTHCRLNKLCTNSCPSADLWANCQELNATWHNWLCNHQTTDGRDRHRHCSATCNCHGKII</sequence>
<evidence type="ECO:0000256" key="2">
    <source>
        <dbReference type="ARBA" id="ARBA00022487"/>
    </source>
</evidence>
<feature type="non-terminal residue" evidence="6">
    <location>
        <position position="1"/>
    </location>
</feature>
<evidence type="ECO:0000256" key="1">
    <source>
        <dbReference type="ARBA" id="ARBA00005964"/>
    </source>
</evidence>
<dbReference type="InterPro" id="IPR035940">
    <property type="entry name" value="CAP_sf"/>
</dbReference>
<dbReference type="InterPro" id="IPR019826">
    <property type="entry name" value="Carboxylesterase_B_AS"/>
</dbReference>
<reference evidence="6" key="2">
    <citation type="submission" date="2023-05" db="EMBL/GenBank/DDBJ databases">
        <authorList>
            <person name="Fouks B."/>
        </authorList>
    </citation>
    <scope>NUCLEOTIDE SEQUENCE</scope>
    <source>
        <strain evidence="6">Stay&amp;Tobe</strain>
        <tissue evidence="6">Testes</tissue>
    </source>
</reference>
<dbReference type="InterPro" id="IPR018244">
    <property type="entry name" value="Allrgn_V5/Tpx1_CS"/>
</dbReference>
<dbReference type="SUPFAM" id="SSF53474">
    <property type="entry name" value="alpha/beta-Hydrolases"/>
    <property type="match status" value="1"/>
</dbReference>
<dbReference type="PRINTS" id="PR00837">
    <property type="entry name" value="V5TPXLIKE"/>
</dbReference>
<dbReference type="PROSITE" id="PS00122">
    <property type="entry name" value="CARBOXYLESTERASE_B_1"/>
    <property type="match status" value="1"/>
</dbReference>
<dbReference type="Gene3D" id="3.40.33.10">
    <property type="entry name" value="CAP"/>
    <property type="match status" value="1"/>
</dbReference>
<dbReference type="InterPro" id="IPR013871">
    <property type="entry name" value="Cysteine_rich_secretory"/>
</dbReference>
<dbReference type="InterPro" id="IPR002018">
    <property type="entry name" value="CarbesteraseB"/>
</dbReference>
<dbReference type="Gene3D" id="3.40.50.1820">
    <property type="entry name" value="alpha/beta hydrolase"/>
    <property type="match status" value="1"/>
</dbReference>
<name>A0AAD7ZNN5_DIPPU</name>